<dbReference type="InterPro" id="IPR016024">
    <property type="entry name" value="ARM-type_fold"/>
</dbReference>
<protein>
    <recommendedName>
        <fullName evidence="6">Importin N-terminal domain-containing protein</fullName>
    </recommendedName>
</protein>
<dbReference type="Proteomes" id="UP001157974">
    <property type="component" value="Unassembled WGS sequence"/>
</dbReference>
<keyword evidence="2" id="KW-0813">Transport</keyword>
<name>A0AAV8UIG8_9RHOD</name>
<dbReference type="SMART" id="SM00913">
    <property type="entry name" value="IBN_N"/>
    <property type="match status" value="1"/>
</dbReference>
<dbReference type="AlphaFoldDB" id="A0AAV8UIG8"/>
<dbReference type="PANTHER" id="PTHR10527">
    <property type="entry name" value="IMPORTIN BETA"/>
    <property type="match status" value="1"/>
</dbReference>
<evidence type="ECO:0000256" key="3">
    <source>
        <dbReference type="ARBA" id="ARBA00022490"/>
    </source>
</evidence>
<dbReference type="EMBL" id="JAMWBK010000011">
    <property type="protein sequence ID" value="KAJ8901231.1"/>
    <property type="molecule type" value="Genomic_DNA"/>
</dbReference>
<sequence length="1117" mass="121198">MEVDEVEKLLQLALTPDSKAIQAAEEKLKELTKTSGGCGLLLQVLRGSRNSSTRQLAATLLRRHFPKVWAEVPAADRTAVKAGLVDLLARDEDDEVRSAISILAAALTSSEPWPELPRYALQMIEPAQKDSTRKMGFSMLKMLLESAGPDNFPLPLVLPAAAFAISSDPSVQVRINALHTYGSLLITFPDDAELLSSLPKAIEASRGLFENARVSGTVSEDELDLVACSIFEIFAEILELWTTKVREIFPMMLSFSLEEALRPHPRDSMLPASREAATEFVATCVTLFPKAVRRATMSDQCIDASFQLMVESEGDAASAFEGDLDDDETTALMLGVRLLDAVASKLPSKDVYSRGMNAVQKLAGSTMPYQRAIAYRSMAIMVDGCRNEAKQLISALSNAYKGDSEAQVRASAMRSIGALVEGLEIYELDEKTLREVREMSLETSILGIKDPDIRVRKIACASLEAALTAYADEGDIAPRVDDITNVLSQAGIPEEAVSAAAALADVAGDSFTRSPAFQGVVLAILELMSYEDEERIPARAVATASAGSILKVIRADDPKKVELMNMIGTKALQGYSIDSPELREHTHILFARLAETLGSAVTAVFAREVIVEALKSLERDDGVFLNADGQEISPDDLDLEDFDEDEGGGPTAFSVRTALMDEKIAAAEAIGAIAMTASSEDFVAPDPQGLTTAFTKAMDAVDQYHGYYHELIRASTIRLAARIAVSSKGSFFQNRDEMRKRALESTLSSVQDFIQNDDDIQVVAAALDSICIICDGLGPEAIEPFREGINLSVKSILDGTAPVCNADFEADDQVHYEEEVDERRDFLVDSLMEVFVSLCKAYRAFYVKDFAAMLPLIMERFCKKNNPPADFSAALGGIAESFNYLHFGKPMVPAGLTVDQLAMDTMAADSLAPQVIPTALLGMKEKEHSDIRRNSVFLIGVIMHRSSKSGFIWGHFEGIVREIASLFDQNVEQERSVVDNACGCLGRILASAHCPLSDSDVGGFVEMMLTPVPLTTDLSENFSVVRGLLNIVGRGDAGWSVVVRNAAKVAEVAARSVLMHTDKTREVADAMAELNAEEIGQTRQLLMEIASRVGNNVLDSTTLSADEKQSLAEVFRG</sequence>
<dbReference type="Pfam" id="PF03810">
    <property type="entry name" value="IBN_N"/>
    <property type="match status" value="1"/>
</dbReference>
<proteinExistence type="predicted"/>
<reference evidence="7 8" key="1">
    <citation type="journal article" date="2023" name="Nat. Commun.">
        <title>Origin of minicircular mitochondrial genomes in red algae.</title>
        <authorList>
            <person name="Lee Y."/>
            <person name="Cho C.H."/>
            <person name="Lee Y.M."/>
            <person name="Park S.I."/>
            <person name="Yang J.H."/>
            <person name="West J.A."/>
            <person name="Bhattacharya D."/>
            <person name="Yoon H.S."/>
        </authorList>
    </citation>
    <scope>NUCLEOTIDE SEQUENCE [LARGE SCALE GENOMIC DNA]</scope>
    <source>
        <strain evidence="7 8">CCMP1338</strain>
        <tissue evidence="7">Whole cell</tissue>
    </source>
</reference>
<organism evidence="7 8">
    <name type="scientific">Rhodosorus marinus</name>
    <dbReference type="NCBI Taxonomy" id="101924"/>
    <lineage>
        <taxon>Eukaryota</taxon>
        <taxon>Rhodophyta</taxon>
        <taxon>Stylonematophyceae</taxon>
        <taxon>Stylonematales</taxon>
        <taxon>Stylonemataceae</taxon>
        <taxon>Rhodosorus</taxon>
    </lineage>
</organism>
<keyword evidence="3" id="KW-0963">Cytoplasm</keyword>
<dbReference type="PROSITE" id="PS50166">
    <property type="entry name" value="IMPORTIN_B_NT"/>
    <property type="match status" value="1"/>
</dbReference>
<evidence type="ECO:0000259" key="6">
    <source>
        <dbReference type="PROSITE" id="PS50166"/>
    </source>
</evidence>
<keyword evidence="8" id="KW-1185">Reference proteome</keyword>
<dbReference type="GO" id="GO:0031267">
    <property type="term" value="F:small GTPase binding"/>
    <property type="evidence" value="ECO:0007669"/>
    <property type="project" value="InterPro"/>
</dbReference>
<dbReference type="SUPFAM" id="SSF48371">
    <property type="entry name" value="ARM repeat"/>
    <property type="match status" value="2"/>
</dbReference>
<keyword evidence="5" id="KW-0653">Protein transport</keyword>
<dbReference type="InterPro" id="IPR040122">
    <property type="entry name" value="Importin_beta"/>
</dbReference>
<evidence type="ECO:0000256" key="1">
    <source>
        <dbReference type="ARBA" id="ARBA00004496"/>
    </source>
</evidence>
<dbReference type="InterPro" id="IPR001494">
    <property type="entry name" value="Importin-beta_N"/>
</dbReference>
<accession>A0AAV8UIG8</accession>
<feature type="domain" description="Importin N-terminal" evidence="6">
    <location>
        <begin position="24"/>
        <end position="90"/>
    </location>
</feature>
<evidence type="ECO:0000256" key="5">
    <source>
        <dbReference type="ARBA" id="ARBA00022927"/>
    </source>
</evidence>
<evidence type="ECO:0000313" key="8">
    <source>
        <dbReference type="Proteomes" id="UP001157974"/>
    </source>
</evidence>
<comment type="caution">
    <text evidence="7">The sequence shown here is derived from an EMBL/GenBank/DDBJ whole genome shotgun (WGS) entry which is preliminary data.</text>
</comment>
<comment type="subcellular location">
    <subcellularLocation>
        <location evidence="1">Cytoplasm</location>
    </subcellularLocation>
</comment>
<evidence type="ECO:0000313" key="7">
    <source>
        <dbReference type="EMBL" id="KAJ8901231.1"/>
    </source>
</evidence>
<dbReference type="GO" id="GO:0005737">
    <property type="term" value="C:cytoplasm"/>
    <property type="evidence" value="ECO:0007669"/>
    <property type="project" value="UniProtKB-SubCell"/>
</dbReference>
<dbReference type="Gene3D" id="1.25.10.10">
    <property type="entry name" value="Leucine-rich Repeat Variant"/>
    <property type="match status" value="1"/>
</dbReference>
<evidence type="ECO:0000256" key="4">
    <source>
        <dbReference type="ARBA" id="ARBA00022737"/>
    </source>
</evidence>
<keyword evidence="4" id="KW-0677">Repeat</keyword>
<dbReference type="GO" id="GO:0006606">
    <property type="term" value="P:protein import into nucleus"/>
    <property type="evidence" value="ECO:0007669"/>
    <property type="project" value="InterPro"/>
</dbReference>
<evidence type="ECO:0000256" key="2">
    <source>
        <dbReference type="ARBA" id="ARBA00022448"/>
    </source>
</evidence>
<gene>
    <name evidence="7" type="ORF">NDN08_007080</name>
</gene>
<dbReference type="InterPro" id="IPR011989">
    <property type="entry name" value="ARM-like"/>
</dbReference>